<dbReference type="EMBL" id="CP018221">
    <property type="protein sequence ID" value="API58493.1"/>
    <property type="molecule type" value="Genomic_DNA"/>
</dbReference>
<dbReference type="GO" id="GO:0015074">
    <property type="term" value="P:DNA integration"/>
    <property type="evidence" value="ECO:0007669"/>
    <property type="project" value="InterPro"/>
</dbReference>
<dbReference type="KEGG" id="sphj:BSL82_03555"/>
<name>A0A1L3ZS90_9SPHN</name>
<reference evidence="2" key="1">
    <citation type="submission" date="2016-11" db="EMBL/GenBank/DDBJ databases">
        <title>Complete Genome Sequence of alachlor-degrading Sphingomonas sp. strain JJ-A5.</title>
        <authorList>
            <person name="Lee H."/>
            <person name="Ka J.-O."/>
        </authorList>
    </citation>
    <scope>NUCLEOTIDE SEQUENCE [LARGE SCALE GENOMIC DNA]</scope>
    <source>
        <strain evidence="2">JJ-A5</strain>
    </source>
</reference>
<proteinExistence type="predicted"/>
<dbReference type="InterPro" id="IPR008029">
    <property type="entry name" value="Phage_T7_Gp3_endoDNaseI"/>
</dbReference>
<dbReference type="SUPFAM" id="SSF52980">
    <property type="entry name" value="Restriction endonuclease-like"/>
    <property type="match status" value="1"/>
</dbReference>
<evidence type="ECO:0000313" key="2">
    <source>
        <dbReference type="Proteomes" id="UP000182063"/>
    </source>
</evidence>
<dbReference type="Proteomes" id="UP000182063">
    <property type="component" value="Chromosome"/>
</dbReference>
<accession>A0A1L3ZS90</accession>
<dbReference type="STRING" id="1921510.BSL82_03555"/>
<dbReference type="GO" id="GO:0016032">
    <property type="term" value="P:viral process"/>
    <property type="evidence" value="ECO:0007669"/>
    <property type="project" value="InterPro"/>
</dbReference>
<dbReference type="AlphaFoldDB" id="A0A1L3ZS90"/>
<sequence length="66" mass="7543">MNQKICRLGIPRDSISSETALDIRFVFSRSSSPIYKGSKTTLGAWCEKNGFLYADKTIPEEWIKEK</sequence>
<dbReference type="GO" id="GO:0008833">
    <property type="term" value="F:deoxyribonuclease IV (phage-T4-induced) activity"/>
    <property type="evidence" value="ECO:0007669"/>
    <property type="project" value="InterPro"/>
</dbReference>
<organism evidence="1 2">
    <name type="scientific">Tardibacter chloracetimidivorans</name>
    <dbReference type="NCBI Taxonomy" id="1921510"/>
    <lineage>
        <taxon>Bacteria</taxon>
        <taxon>Pseudomonadati</taxon>
        <taxon>Pseudomonadota</taxon>
        <taxon>Alphaproteobacteria</taxon>
        <taxon>Sphingomonadales</taxon>
        <taxon>Sphingomonadaceae</taxon>
        <taxon>Tardibacter</taxon>
    </lineage>
</organism>
<gene>
    <name evidence="1" type="ORF">BSL82_03555</name>
</gene>
<dbReference type="Gene3D" id="3.40.91.30">
    <property type="match status" value="1"/>
</dbReference>
<dbReference type="InterPro" id="IPR011335">
    <property type="entry name" value="Restrct_endonuc-II-like"/>
</dbReference>
<keyword evidence="2" id="KW-1185">Reference proteome</keyword>
<evidence type="ECO:0000313" key="1">
    <source>
        <dbReference type="EMBL" id="API58493.1"/>
    </source>
</evidence>
<dbReference type="Pfam" id="PF05367">
    <property type="entry name" value="Phage_endo_I"/>
    <property type="match status" value="1"/>
</dbReference>
<protein>
    <submittedName>
        <fullName evidence="1">Uncharacterized protein</fullName>
    </submittedName>
</protein>